<sequence length="199" mass="21234">MDDVNTGQYRTMSLLPVLAASVPELLGSSWAQLGTVLIATVAIYGTVILAGRIMGLRSFAKMTAFDFAATVATGSILASASVGSVPLASGVTAIACLFTVQWLVAKVRRNTSAKSVIDNRPLLLAKDGQLLTDNMASASIHADDIRAKMRQTGITRREDLAYVVLESSGDVSVIGRDSEVEDWLMEDVSKDPTREVDRS</sequence>
<organism evidence="9 10">
    <name type="scientific">Euzebya pacifica</name>
    <dbReference type="NCBI Taxonomy" id="1608957"/>
    <lineage>
        <taxon>Bacteria</taxon>
        <taxon>Bacillati</taxon>
        <taxon>Actinomycetota</taxon>
        <taxon>Nitriliruptoria</taxon>
        <taxon>Euzebyales</taxon>
    </lineage>
</organism>
<evidence type="ECO:0000256" key="7">
    <source>
        <dbReference type="SAM" id="Phobius"/>
    </source>
</evidence>
<feature type="transmembrane region" description="Helical" evidence="7">
    <location>
        <begin position="87"/>
        <end position="105"/>
    </location>
</feature>
<dbReference type="PANTHER" id="PTHR34582:SF6">
    <property type="entry name" value="UPF0702 TRANSMEMBRANE PROTEIN YCAP"/>
    <property type="match status" value="1"/>
</dbReference>
<dbReference type="KEGG" id="euz:DVS28_a3524"/>
<dbReference type="GO" id="GO:0005886">
    <property type="term" value="C:plasma membrane"/>
    <property type="evidence" value="ECO:0007669"/>
    <property type="project" value="UniProtKB-SubCell"/>
</dbReference>
<feature type="transmembrane region" description="Helical" evidence="7">
    <location>
        <begin position="63"/>
        <end position="81"/>
    </location>
</feature>
<name>A0A346Y150_9ACTN</name>
<comment type="similarity">
    <text evidence="2">Belongs to the UPF0702 family.</text>
</comment>
<proteinExistence type="inferred from homology"/>
<keyword evidence="5 7" id="KW-1133">Transmembrane helix</keyword>
<dbReference type="InterPro" id="IPR023090">
    <property type="entry name" value="UPF0702_alpha/beta_dom_sf"/>
</dbReference>
<gene>
    <name evidence="9" type="ORF">DVS28_a3524</name>
</gene>
<keyword evidence="3" id="KW-1003">Cell membrane</keyword>
<accession>A0A346Y150</accession>
<evidence type="ECO:0000256" key="6">
    <source>
        <dbReference type="ARBA" id="ARBA00023136"/>
    </source>
</evidence>
<keyword evidence="4 7" id="KW-0812">Transmembrane</keyword>
<protein>
    <recommendedName>
        <fullName evidence="8">YetF C-terminal domain-containing protein</fullName>
    </recommendedName>
</protein>
<dbReference type="Proteomes" id="UP000264006">
    <property type="component" value="Chromosome"/>
</dbReference>
<evidence type="ECO:0000313" key="10">
    <source>
        <dbReference type="Proteomes" id="UP000264006"/>
    </source>
</evidence>
<reference evidence="9 10" key="1">
    <citation type="submission" date="2018-09" db="EMBL/GenBank/DDBJ databases">
        <title>Complete genome sequence of Euzebya sp. DY32-46 isolated from seawater of Pacific Ocean.</title>
        <authorList>
            <person name="Xu L."/>
            <person name="Wu Y.-H."/>
            <person name="Xu X.-W."/>
        </authorList>
    </citation>
    <scope>NUCLEOTIDE SEQUENCE [LARGE SCALE GENOMIC DNA]</scope>
    <source>
        <strain evidence="9 10">DY32-46</strain>
    </source>
</reference>
<keyword evidence="6 7" id="KW-0472">Membrane</keyword>
<keyword evidence="10" id="KW-1185">Reference proteome</keyword>
<dbReference type="Pfam" id="PF04239">
    <property type="entry name" value="DUF421"/>
    <property type="match status" value="1"/>
</dbReference>
<dbReference type="AlphaFoldDB" id="A0A346Y150"/>
<dbReference type="InterPro" id="IPR007353">
    <property type="entry name" value="DUF421"/>
</dbReference>
<dbReference type="Gene3D" id="3.30.240.20">
    <property type="entry name" value="bsu07140 like domains"/>
    <property type="match status" value="1"/>
</dbReference>
<evidence type="ECO:0000256" key="2">
    <source>
        <dbReference type="ARBA" id="ARBA00006448"/>
    </source>
</evidence>
<evidence type="ECO:0000313" key="9">
    <source>
        <dbReference type="EMBL" id="AXV08197.1"/>
    </source>
</evidence>
<evidence type="ECO:0000256" key="1">
    <source>
        <dbReference type="ARBA" id="ARBA00004651"/>
    </source>
</evidence>
<dbReference type="EMBL" id="CP031165">
    <property type="protein sequence ID" value="AXV08197.1"/>
    <property type="molecule type" value="Genomic_DNA"/>
</dbReference>
<dbReference type="PANTHER" id="PTHR34582">
    <property type="entry name" value="UPF0702 TRANSMEMBRANE PROTEIN YCAP"/>
    <property type="match status" value="1"/>
</dbReference>
<feature type="domain" description="YetF C-terminal" evidence="8">
    <location>
        <begin position="109"/>
        <end position="178"/>
    </location>
</feature>
<evidence type="ECO:0000259" key="8">
    <source>
        <dbReference type="Pfam" id="PF04239"/>
    </source>
</evidence>
<evidence type="ECO:0000256" key="3">
    <source>
        <dbReference type="ARBA" id="ARBA00022475"/>
    </source>
</evidence>
<comment type="subcellular location">
    <subcellularLocation>
        <location evidence="1">Cell membrane</location>
        <topology evidence="1">Multi-pass membrane protein</topology>
    </subcellularLocation>
</comment>
<evidence type="ECO:0000256" key="4">
    <source>
        <dbReference type="ARBA" id="ARBA00022692"/>
    </source>
</evidence>
<evidence type="ECO:0000256" key="5">
    <source>
        <dbReference type="ARBA" id="ARBA00022989"/>
    </source>
</evidence>
<feature type="transmembrane region" description="Helical" evidence="7">
    <location>
        <begin position="30"/>
        <end position="51"/>
    </location>
</feature>